<evidence type="ECO:0000256" key="1">
    <source>
        <dbReference type="ARBA" id="ARBA00022490"/>
    </source>
</evidence>
<dbReference type="GO" id="GO:0006364">
    <property type="term" value="P:rRNA processing"/>
    <property type="evidence" value="ECO:0007669"/>
    <property type="project" value="UniProtKB-KW"/>
</dbReference>
<dbReference type="EMBL" id="VLLG01000002">
    <property type="protein sequence ID" value="TWI92221.1"/>
    <property type="molecule type" value="Genomic_DNA"/>
</dbReference>
<comment type="caution">
    <text evidence="7">The sequence shown here is derived from an EMBL/GenBank/DDBJ whole genome shotgun (WGS) entry which is preliminary data.</text>
</comment>
<protein>
    <submittedName>
        <fullName evidence="7">16S rRNA (Cytidine1402-2'-O)-methyltransferase</fullName>
    </submittedName>
</protein>
<dbReference type="AlphaFoldDB" id="A0A562TFA7"/>
<dbReference type="Gene3D" id="3.40.1010.10">
    <property type="entry name" value="Cobalt-precorrin-4 Transmethylase, Domain 1"/>
    <property type="match status" value="1"/>
</dbReference>
<dbReference type="Pfam" id="PF00590">
    <property type="entry name" value="TP_methylase"/>
    <property type="match status" value="1"/>
</dbReference>
<evidence type="ECO:0000259" key="6">
    <source>
        <dbReference type="Pfam" id="PF00590"/>
    </source>
</evidence>
<keyword evidence="3 7" id="KW-0489">Methyltransferase</keyword>
<dbReference type="Gene3D" id="3.30.950.10">
    <property type="entry name" value="Methyltransferase, Cobalt-precorrin-4 Transmethylase, Domain 2"/>
    <property type="match status" value="1"/>
</dbReference>
<dbReference type="Proteomes" id="UP000316778">
    <property type="component" value="Unassembled WGS sequence"/>
</dbReference>
<reference evidence="7 8" key="1">
    <citation type="journal article" date="2013" name="Stand. Genomic Sci.">
        <title>Genomic Encyclopedia of Type Strains, Phase I: The one thousand microbial genomes (KMG-I) project.</title>
        <authorList>
            <person name="Kyrpides N.C."/>
            <person name="Woyke T."/>
            <person name="Eisen J.A."/>
            <person name="Garrity G."/>
            <person name="Lilburn T.G."/>
            <person name="Beck B.J."/>
            <person name="Whitman W.B."/>
            <person name="Hugenholtz P."/>
            <person name="Klenk H.P."/>
        </authorList>
    </citation>
    <scope>NUCLEOTIDE SEQUENCE [LARGE SCALE GENOMIC DNA]</scope>
    <source>
        <strain evidence="7 8">DSM 13484</strain>
    </source>
</reference>
<dbReference type="InterPro" id="IPR008189">
    <property type="entry name" value="rRNA_ssu_MeTfrase_I"/>
</dbReference>
<dbReference type="OrthoDB" id="9809084at2"/>
<sequence length="236" mass="26297">MNPAGKVYLIPTVLSPDALHTIPAYITAVAQRLKVFFVENERTARRFLKALDRNINIDELQLHLMHAHHPPDTALAQRLLREGHDIGIMSEAGCPGIADPGHLVVQAAHRIDAAVIPLVGPNSILLALMASGMNGQNFQFTGYLPVKPPERTKAIRELETLSQKKDQTQIFIETPYRNNQLLKDILAHCREETRLCIAADITGADEYIHTKTIREWKAALPELHKKPAIFLLYAAG</sequence>
<evidence type="ECO:0000313" key="8">
    <source>
        <dbReference type="Proteomes" id="UP000316778"/>
    </source>
</evidence>
<evidence type="ECO:0000256" key="4">
    <source>
        <dbReference type="ARBA" id="ARBA00022679"/>
    </source>
</evidence>
<dbReference type="CDD" id="cd11649">
    <property type="entry name" value="RsmI_like"/>
    <property type="match status" value="1"/>
</dbReference>
<keyword evidence="8" id="KW-1185">Reference proteome</keyword>
<organism evidence="7 8">
    <name type="scientific">Chitinophaga japonensis</name>
    <name type="common">Flexibacter japonensis</name>
    <dbReference type="NCBI Taxonomy" id="104662"/>
    <lineage>
        <taxon>Bacteria</taxon>
        <taxon>Pseudomonadati</taxon>
        <taxon>Bacteroidota</taxon>
        <taxon>Chitinophagia</taxon>
        <taxon>Chitinophagales</taxon>
        <taxon>Chitinophagaceae</taxon>
        <taxon>Chitinophaga</taxon>
    </lineage>
</organism>
<dbReference type="InterPro" id="IPR035996">
    <property type="entry name" value="4pyrrol_Methylase_sf"/>
</dbReference>
<keyword evidence="2" id="KW-0698">rRNA processing</keyword>
<dbReference type="InterPro" id="IPR000878">
    <property type="entry name" value="4pyrrol_Mease"/>
</dbReference>
<accession>A0A562TFA7</accession>
<dbReference type="GO" id="GO:0008168">
    <property type="term" value="F:methyltransferase activity"/>
    <property type="evidence" value="ECO:0007669"/>
    <property type="project" value="UniProtKB-KW"/>
</dbReference>
<dbReference type="InterPro" id="IPR014777">
    <property type="entry name" value="4pyrrole_Mease_sub1"/>
</dbReference>
<evidence type="ECO:0000256" key="5">
    <source>
        <dbReference type="ARBA" id="ARBA00022691"/>
    </source>
</evidence>
<dbReference type="PANTHER" id="PTHR46111">
    <property type="entry name" value="RIBOSOMAL RNA SMALL SUBUNIT METHYLTRANSFERASE I"/>
    <property type="match status" value="1"/>
</dbReference>
<feature type="domain" description="Tetrapyrrole methylase" evidence="6">
    <location>
        <begin position="68"/>
        <end position="215"/>
    </location>
</feature>
<dbReference type="RefSeq" id="WP_145711542.1">
    <property type="nucleotide sequence ID" value="NZ_BAAAFY010000001.1"/>
</dbReference>
<gene>
    <name evidence="7" type="ORF">LX66_1606</name>
</gene>
<dbReference type="GO" id="GO:0032259">
    <property type="term" value="P:methylation"/>
    <property type="evidence" value="ECO:0007669"/>
    <property type="project" value="UniProtKB-KW"/>
</dbReference>
<dbReference type="SUPFAM" id="SSF53790">
    <property type="entry name" value="Tetrapyrrole methylase"/>
    <property type="match status" value="1"/>
</dbReference>
<dbReference type="PANTHER" id="PTHR46111:SF2">
    <property type="entry name" value="SAM-DEPENDENT METHYLTRANSFERASE"/>
    <property type="match status" value="1"/>
</dbReference>
<dbReference type="InterPro" id="IPR014776">
    <property type="entry name" value="4pyrrole_Mease_sub2"/>
</dbReference>
<name>A0A562TFA7_CHIJA</name>
<keyword evidence="5" id="KW-0949">S-adenosyl-L-methionine</keyword>
<keyword evidence="4 7" id="KW-0808">Transferase</keyword>
<keyword evidence="1" id="KW-0963">Cytoplasm</keyword>
<evidence type="ECO:0000256" key="2">
    <source>
        <dbReference type="ARBA" id="ARBA00022552"/>
    </source>
</evidence>
<proteinExistence type="predicted"/>
<evidence type="ECO:0000256" key="3">
    <source>
        <dbReference type="ARBA" id="ARBA00022603"/>
    </source>
</evidence>
<dbReference type="PIRSF" id="PIRSF005917">
    <property type="entry name" value="MTase_YraL"/>
    <property type="match status" value="1"/>
</dbReference>
<evidence type="ECO:0000313" key="7">
    <source>
        <dbReference type="EMBL" id="TWI92221.1"/>
    </source>
</evidence>